<evidence type="ECO:0000313" key="3">
    <source>
        <dbReference type="EMBL" id="QKY73229.1"/>
    </source>
</evidence>
<dbReference type="PANTHER" id="PTHR42852">
    <property type="entry name" value="THIOL:DISULFIDE INTERCHANGE PROTEIN DSBE"/>
    <property type="match status" value="1"/>
</dbReference>
<evidence type="ECO:0000313" key="6">
    <source>
        <dbReference type="Proteomes" id="UP000509790"/>
    </source>
</evidence>
<dbReference type="SUPFAM" id="SSF52833">
    <property type="entry name" value="Thioredoxin-like"/>
    <property type="match status" value="1"/>
</dbReference>
<dbReference type="Proteomes" id="UP000662736">
    <property type="component" value="Chromosome"/>
</dbReference>
<evidence type="ECO:0000256" key="1">
    <source>
        <dbReference type="SAM" id="SignalP"/>
    </source>
</evidence>
<dbReference type="GeneID" id="66618964"/>
<dbReference type="Proteomes" id="UP000509790">
    <property type="component" value="Chromosome"/>
</dbReference>
<dbReference type="PANTHER" id="PTHR42852:SF16">
    <property type="entry name" value="THIOL:DISULFIDE INTERCHANGE PROTEIN TLPA"/>
    <property type="match status" value="1"/>
</dbReference>
<evidence type="ECO:0000313" key="5">
    <source>
        <dbReference type="EMBL" id="WGE10444.1"/>
    </source>
</evidence>
<dbReference type="OrthoDB" id="9799347at2"/>
<dbReference type="Pfam" id="PF08534">
    <property type="entry name" value="Redoxin"/>
    <property type="match status" value="1"/>
</dbReference>
<reference evidence="4" key="2">
    <citation type="submission" date="2021-03" db="EMBL/GenBank/DDBJ databases">
        <title>Characterization of a novel Integrative Conjugative Element in Glaesserella parasuis.</title>
        <authorList>
            <person name="Hu G."/>
            <person name="Sun H."/>
        </authorList>
    </citation>
    <scope>NUCLEOTIDE SEQUENCE</scope>
    <source>
        <strain evidence="4">GHP1807</strain>
    </source>
</reference>
<feature type="chain" id="PRO_5015028985" evidence="1">
    <location>
        <begin position="19"/>
        <end position="159"/>
    </location>
</feature>
<evidence type="ECO:0000313" key="4">
    <source>
        <dbReference type="EMBL" id="QSX17386.1"/>
    </source>
</evidence>
<dbReference type="EMBL" id="CP071491">
    <property type="protein sequence ID" value="QSX17386.1"/>
    <property type="molecule type" value="Genomic_DNA"/>
</dbReference>
<dbReference type="InterPro" id="IPR013740">
    <property type="entry name" value="Redoxin"/>
</dbReference>
<dbReference type="GO" id="GO:0016491">
    <property type="term" value="F:oxidoreductase activity"/>
    <property type="evidence" value="ECO:0007669"/>
    <property type="project" value="InterPro"/>
</dbReference>
<organism evidence="3 6">
    <name type="scientific">Glaesserella parasuis</name>
    <name type="common">Haemophilus parasuis</name>
    <dbReference type="NCBI Taxonomy" id="738"/>
    <lineage>
        <taxon>Bacteria</taxon>
        <taxon>Pseudomonadati</taxon>
        <taxon>Pseudomonadota</taxon>
        <taxon>Gammaproteobacteria</taxon>
        <taxon>Pasteurellales</taxon>
        <taxon>Pasteurellaceae</taxon>
        <taxon>Glaesserella</taxon>
    </lineage>
</organism>
<dbReference type="AlphaFoldDB" id="A0A084EQJ7"/>
<sequence length="159" mass="18069">MKKIMGLLLMLFSFNAFAEENKNLADIQFKDLDNNIVSLEKYKGKNVYVKMWASWCPICLAGLAEIDDLSADQNKNFEVITIVSPDKKGEKSTEKFIEWYKGLDYKNVVVLLDEQGEVLKRAKVRGYPSNVFLDSELNVKKVVPGHLSTTQITESINSK</sequence>
<dbReference type="Proteomes" id="UP001222296">
    <property type="component" value="Chromosome"/>
</dbReference>
<protein>
    <submittedName>
        <fullName evidence="3">Redoxin domain-containing protein</fullName>
    </submittedName>
    <submittedName>
        <fullName evidence="4">Redoxin family protein</fullName>
    </submittedName>
</protein>
<dbReference type="RefSeq" id="WP_010786761.1">
    <property type="nucleotide sequence ID" value="NZ_CBCRUP010000062.1"/>
</dbReference>
<reference evidence="3 6" key="1">
    <citation type="submission" date="2019-06" db="EMBL/GenBank/DDBJ databases">
        <title>Complete genome sequence of Haemophilus parasuis HPS412.</title>
        <authorList>
            <person name="Yang S."/>
            <person name="Huang C."/>
        </authorList>
    </citation>
    <scope>NUCLEOTIDE SEQUENCE [LARGE SCALE GENOMIC DNA]</scope>
    <source>
        <strain evidence="3 6">HPS412</strain>
    </source>
</reference>
<dbReference type="CDD" id="cd02966">
    <property type="entry name" value="TlpA_like_family"/>
    <property type="match status" value="1"/>
</dbReference>
<dbReference type="EMBL" id="CP041334">
    <property type="protein sequence ID" value="QKY73229.1"/>
    <property type="molecule type" value="Genomic_DNA"/>
</dbReference>
<dbReference type="InterPro" id="IPR050553">
    <property type="entry name" value="Thioredoxin_ResA/DsbE_sf"/>
</dbReference>
<dbReference type="PROSITE" id="PS51352">
    <property type="entry name" value="THIOREDOXIN_2"/>
    <property type="match status" value="1"/>
</dbReference>
<dbReference type="KEGG" id="hpas:JL26_03180"/>
<dbReference type="OMA" id="YIKMWAS"/>
<evidence type="ECO:0000259" key="2">
    <source>
        <dbReference type="PROSITE" id="PS51352"/>
    </source>
</evidence>
<accession>A0A084EQJ7</accession>
<dbReference type="InterPro" id="IPR013766">
    <property type="entry name" value="Thioredoxin_domain"/>
</dbReference>
<gene>
    <name evidence="3" type="ORF">FLK62_08245</name>
    <name evidence="4" type="ORF">J1G54_02175</name>
    <name evidence="5" type="ORF">QBL01_02195</name>
</gene>
<dbReference type="Gene3D" id="3.40.30.10">
    <property type="entry name" value="Glutaredoxin"/>
    <property type="match status" value="1"/>
</dbReference>
<feature type="domain" description="Thioredoxin" evidence="2">
    <location>
        <begin position="18"/>
        <end position="148"/>
    </location>
</feature>
<reference evidence="5" key="3">
    <citation type="submission" date="2023-04" db="EMBL/GenBank/DDBJ databases">
        <title>Molecular characterization of the Integrative and Conjugative elements harboring multidrug-resistance gene from Glaesserella (Haemophilus) parasuis.</title>
        <authorList>
            <person name="Che Y."/>
            <person name="Zhou L."/>
        </authorList>
    </citation>
    <scope>NUCLEOTIDE SEQUENCE</scope>
    <source>
        <strain evidence="5">Z44</strain>
    </source>
</reference>
<dbReference type="EMBL" id="CP121769">
    <property type="protein sequence ID" value="WGE10444.1"/>
    <property type="molecule type" value="Genomic_DNA"/>
</dbReference>
<name>A0A084EQJ7_GLAPU</name>
<dbReference type="InterPro" id="IPR036249">
    <property type="entry name" value="Thioredoxin-like_sf"/>
</dbReference>
<feature type="signal peptide" evidence="1">
    <location>
        <begin position="1"/>
        <end position="18"/>
    </location>
</feature>
<keyword evidence="1" id="KW-0732">Signal</keyword>
<dbReference type="KEGG" id="hpak:JT17_00950"/>
<proteinExistence type="predicted"/>